<dbReference type="Gramene" id="Pp3c21_15540V3.1">
    <property type="protein sequence ID" value="Pp3c21_15540V3.1"/>
    <property type="gene ID" value="Pp3c21_15540"/>
</dbReference>
<sequence length="138" mass="15612">MDGSAERQRVAWCQQPFHSSYIKLKDVGLSNAVSIAPPMEEPQCKPVLRSGRFVLGCKHFAETDIRSKAHGACEFCVGAKLIEQASRSNEAVSFLDIDKLLRNYHAGREEMAETLHQHEANNMETWILRMRTPDTPQN</sequence>
<dbReference type="OrthoDB" id="10452113at2759"/>
<name>A0A2K1IS56_PHYPA</name>
<accession>A0A2K1IS56</accession>
<dbReference type="EnsemblPlants" id="Pp3c21_15540V3.1">
    <property type="protein sequence ID" value="Pp3c21_15540V3.1"/>
    <property type="gene ID" value="Pp3c21_15540"/>
</dbReference>
<dbReference type="RefSeq" id="XP_024359726.1">
    <property type="nucleotide sequence ID" value="XM_024503958.2"/>
</dbReference>
<proteinExistence type="predicted"/>
<dbReference type="Gramene" id="Pp3c21_15540V3.3">
    <property type="protein sequence ID" value="Pp3c21_15540V3.3"/>
    <property type="gene ID" value="Pp3c21_15540"/>
</dbReference>
<protein>
    <submittedName>
        <fullName evidence="1 2">Uncharacterized protein</fullName>
    </submittedName>
</protein>
<dbReference type="EnsemblPlants" id="Pp3c21_15540V3.3">
    <property type="protein sequence ID" value="Pp3c21_15540V3.3"/>
    <property type="gene ID" value="Pp3c21_15540"/>
</dbReference>
<organism evidence="1">
    <name type="scientific">Physcomitrium patens</name>
    <name type="common">Spreading-leaved earth moss</name>
    <name type="synonym">Physcomitrella patens</name>
    <dbReference type="NCBI Taxonomy" id="3218"/>
    <lineage>
        <taxon>Eukaryota</taxon>
        <taxon>Viridiplantae</taxon>
        <taxon>Streptophyta</taxon>
        <taxon>Embryophyta</taxon>
        <taxon>Bryophyta</taxon>
        <taxon>Bryophytina</taxon>
        <taxon>Bryopsida</taxon>
        <taxon>Funariidae</taxon>
        <taxon>Funariales</taxon>
        <taxon>Funariaceae</taxon>
        <taxon>Physcomitrium</taxon>
    </lineage>
</organism>
<dbReference type="GeneID" id="112274446"/>
<reference evidence="1 3" key="1">
    <citation type="journal article" date="2008" name="Science">
        <title>The Physcomitrella genome reveals evolutionary insights into the conquest of land by plants.</title>
        <authorList>
            <person name="Rensing S."/>
            <person name="Lang D."/>
            <person name="Zimmer A."/>
            <person name="Terry A."/>
            <person name="Salamov A."/>
            <person name="Shapiro H."/>
            <person name="Nishiyama T."/>
            <person name="Perroud P.-F."/>
            <person name="Lindquist E."/>
            <person name="Kamisugi Y."/>
            <person name="Tanahashi T."/>
            <person name="Sakakibara K."/>
            <person name="Fujita T."/>
            <person name="Oishi K."/>
            <person name="Shin-I T."/>
            <person name="Kuroki Y."/>
            <person name="Toyoda A."/>
            <person name="Suzuki Y."/>
            <person name="Hashimoto A."/>
            <person name="Yamaguchi K."/>
            <person name="Sugano A."/>
            <person name="Kohara Y."/>
            <person name="Fujiyama A."/>
            <person name="Anterola A."/>
            <person name="Aoki S."/>
            <person name="Ashton N."/>
            <person name="Barbazuk W.B."/>
            <person name="Barker E."/>
            <person name="Bennetzen J."/>
            <person name="Bezanilla M."/>
            <person name="Blankenship R."/>
            <person name="Cho S.H."/>
            <person name="Dutcher S."/>
            <person name="Estelle M."/>
            <person name="Fawcett J.A."/>
            <person name="Gundlach H."/>
            <person name="Hanada K."/>
            <person name="Heyl A."/>
            <person name="Hicks K.A."/>
            <person name="Hugh J."/>
            <person name="Lohr M."/>
            <person name="Mayer K."/>
            <person name="Melkozernov A."/>
            <person name="Murata T."/>
            <person name="Nelson D."/>
            <person name="Pils B."/>
            <person name="Prigge M."/>
            <person name="Reiss B."/>
            <person name="Renner T."/>
            <person name="Rombauts S."/>
            <person name="Rushton P."/>
            <person name="Sanderfoot A."/>
            <person name="Schween G."/>
            <person name="Shiu S.-H."/>
            <person name="Stueber K."/>
            <person name="Theodoulou F.L."/>
            <person name="Tu H."/>
            <person name="Van de Peer Y."/>
            <person name="Verrier P.J."/>
            <person name="Waters E."/>
            <person name="Wood A."/>
            <person name="Yang L."/>
            <person name="Cove D."/>
            <person name="Cuming A."/>
            <person name="Hasebe M."/>
            <person name="Lucas S."/>
            <person name="Mishler D.B."/>
            <person name="Reski R."/>
            <person name="Grigoriev I."/>
            <person name="Quatrano R.S."/>
            <person name="Boore J.L."/>
        </authorList>
    </citation>
    <scope>NUCLEOTIDE SEQUENCE [LARGE SCALE GENOMIC DNA]</scope>
    <source>
        <strain evidence="2 3">cv. Gransden 2004</strain>
    </source>
</reference>
<gene>
    <name evidence="2" type="primary">LOC112274446</name>
    <name evidence="1" type="ORF">PHYPA_026230</name>
</gene>
<evidence type="ECO:0000313" key="2">
    <source>
        <dbReference type="EnsemblPlants" id="Pp3c21_15540V3.1"/>
    </source>
</evidence>
<evidence type="ECO:0000313" key="3">
    <source>
        <dbReference type="Proteomes" id="UP000006727"/>
    </source>
</evidence>
<dbReference type="PaxDb" id="3218-PP1S167_86V6.1"/>
<dbReference type="Proteomes" id="UP000006727">
    <property type="component" value="Chromosome 21"/>
</dbReference>
<reference evidence="2" key="3">
    <citation type="submission" date="2020-12" db="UniProtKB">
        <authorList>
            <consortium name="EnsemblPlants"/>
        </authorList>
    </citation>
    <scope>IDENTIFICATION</scope>
</reference>
<keyword evidence="3" id="KW-1185">Reference proteome</keyword>
<dbReference type="AlphaFoldDB" id="A0A2K1IS56"/>
<reference evidence="1 3" key="2">
    <citation type="journal article" date="2018" name="Plant J.">
        <title>The Physcomitrella patens chromosome-scale assembly reveals moss genome structure and evolution.</title>
        <authorList>
            <person name="Lang D."/>
            <person name="Ullrich K.K."/>
            <person name="Murat F."/>
            <person name="Fuchs J."/>
            <person name="Jenkins J."/>
            <person name="Haas F.B."/>
            <person name="Piednoel M."/>
            <person name="Gundlach H."/>
            <person name="Van Bel M."/>
            <person name="Meyberg R."/>
            <person name="Vives C."/>
            <person name="Morata J."/>
            <person name="Symeonidi A."/>
            <person name="Hiss M."/>
            <person name="Muchero W."/>
            <person name="Kamisugi Y."/>
            <person name="Saleh O."/>
            <person name="Blanc G."/>
            <person name="Decker E.L."/>
            <person name="van Gessel N."/>
            <person name="Grimwood J."/>
            <person name="Hayes R.D."/>
            <person name="Graham S.W."/>
            <person name="Gunter L.E."/>
            <person name="McDaniel S.F."/>
            <person name="Hoernstein S.N.W."/>
            <person name="Larsson A."/>
            <person name="Li F.W."/>
            <person name="Perroud P.F."/>
            <person name="Phillips J."/>
            <person name="Ranjan P."/>
            <person name="Rokshar D.S."/>
            <person name="Rothfels C.J."/>
            <person name="Schneider L."/>
            <person name="Shu S."/>
            <person name="Stevenson D.W."/>
            <person name="Thummler F."/>
            <person name="Tillich M."/>
            <person name="Villarreal Aguilar J.C."/>
            <person name="Widiez T."/>
            <person name="Wong G.K."/>
            <person name="Wymore A."/>
            <person name="Zhang Y."/>
            <person name="Zimmer A.D."/>
            <person name="Quatrano R.S."/>
            <person name="Mayer K.F.X."/>
            <person name="Goodstein D."/>
            <person name="Casacuberta J.M."/>
            <person name="Vandepoele K."/>
            <person name="Reski R."/>
            <person name="Cuming A.C."/>
            <person name="Tuskan G.A."/>
            <person name="Maumus F."/>
            <person name="Salse J."/>
            <person name="Schmutz J."/>
            <person name="Rensing S.A."/>
        </authorList>
    </citation>
    <scope>NUCLEOTIDE SEQUENCE [LARGE SCALE GENOMIC DNA]</scope>
    <source>
        <strain evidence="2 3">cv. Gransden 2004</strain>
    </source>
</reference>
<evidence type="ECO:0000313" key="1">
    <source>
        <dbReference type="EMBL" id="PNR32105.1"/>
    </source>
</evidence>
<dbReference type="EMBL" id="ABEU02000021">
    <property type="protein sequence ID" value="PNR32105.1"/>
    <property type="molecule type" value="Genomic_DNA"/>
</dbReference>